<feature type="transmembrane region" description="Helical" evidence="9">
    <location>
        <begin position="903"/>
        <end position="927"/>
    </location>
</feature>
<dbReference type="InterPro" id="IPR036640">
    <property type="entry name" value="ABC1_TM_sf"/>
</dbReference>
<dbReference type="EMBL" id="JANBVN010000027">
    <property type="protein sequence ID" value="KAJ9161045.1"/>
    <property type="molecule type" value="Genomic_DNA"/>
</dbReference>
<keyword evidence="12" id="KW-0378">Hydrolase</keyword>
<keyword evidence="3 9" id="KW-0812">Transmembrane</keyword>
<comment type="caution">
    <text evidence="12">The sequence shown here is derived from an EMBL/GenBank/DDBJ whole genome shotgun (WGS) entry which is preliminary data.</text>
</comment>
<dbReference type="Proteomes" id="UP001174691">
    <property type="component" value="Unassembled WGS sequence"/>
</dbReference>
<dbReference type="GO" id="GO:0005524">
    <property type="term" value="F:ATP binding"/>
    <property type="evidence" value="ECO:0007669"/>
    <property type="project" value="UniProtKB-KW"/>
</dbReference>
<protein>
    <submittedName>
        <fullName evidence="12">P-loop containing nucleoside triphosphate hydrolase protein</fullName>
    </submittedName>
</protein>
<dbReference type="PROSITE" id="PS00211">
    <property type="entry name" value="ABC_TRANSPORTER_1"/>
    <property type="match status" value="2"/>
</dbReference>
<feature type="transmembrane region" description="Helical" evidence="9">
    <location>
        <begin position="486"/>
        <end position="506"/>
    </location>
</feature>
<feature type="transmembrane region" description="Helical" evidence="9">
    <location>
        <begin position="1081"/>
        <end position="1107"/>
    </location>
</feature>
<keyword evidence="6 9" id="KW-1133">Transmembrane helix</keyword>
<feature type="transmembrane region" description="Helical" evidence="9">
    <location>
        <begin position="980"/>
        <end position="997"/>
    </location>
</feature>
<feature type="transmembrane region" description="Helical" evidence="9">
    <location>
        <begin position="1119"/>
        <end position="1140"/>
    </location>
</feature>
<dbReference type="SUPFAM" id="SSF90123">
    <property type="entry name" value="ABC transporter transmembrane region"/>
    <property type="match status" value="2"/>
</dbReference>
<dbReference type="InterPro" id="IPR044746">
    <property type="entry name" value="ABCC_6TM_D1"/>
</dbReference>
<evidence type="ECO:0000256" key="3">
    <source>
        <dbReference type="ARBA" id="ARBA00022692"/>
    </source>
</evidence>
<feature type="transmembrane region" description="Helical" evidence="9">
    <location>
        <begin position="93"/>
        <end position="113"/>
    </location>
</feature>
<keyword evidence="2" id="KW-0813">Transport</keyword>
<dbReference type="GO" id="GO:0140359">
    <property type="term" value="F:ABC-type transporter activity"/>
    <property type="evidence" value="ECO:0007669"/>
    <property type="project" value="InterPro"/>
</dbReference>
<evidence type="ECO:0000313" key="13">
    <source>
        <dbReference type="Proteomes" id="UP001174691"/>
    </source>
</evidence>
<dbReference type="GO" id="GO:0016020">
    <property type="term" value="C:membrane"/>
    <property type="evidence" value="ECO:0007669"/>
    <property type="project" value="UniProtKB-SubCell"/>
</dbReference>
<feature type="transmembrane region" description="Helical" evidence="9">
    <location>
        <begin position="526"/>
        <end position="547"/>
    </location>
</feature>
<feature type="transmembrane region" description="Helical" evidence="9">
    <location>
        <begin position="154"/>
        <end position="175"/>
    </location>
</feature>
<dbReference type="InterPro" id="IPR003593">
    <property type="entry name" value="AAA+_ATPase"/>
</dbReference>
<evidence type="ECO:0000256" key="7">
    <source>
        <dbReference type="ARBA" id="ARBA00023136"/>
    </source>
</evidence>
<evidence type="ECO:0000313" key="12">
    <source>
        <dbReference type="EMBL" id="KAJ9161045.1"/>
    </source>
</evidence>
<evidence type="ECO:0000256" key="2">
    <source>
        <dbReference type="ARBA" id="ARBA00022448"/>
    </source>
</evidence>
<comment type="function">
    <text evidence="8">ABC-type transporter; part of the gene cluster that mediates the biosynthesis of the phomopsins, a group of hexapeptide mycotoxins which infects lupins and causes lupinosis disease in livestock.</text>
</comment>
<dbReference type="CDD" id="cd18580">
    <property type="entry name" value="ABC_6TM_ABCC_D2"/>
    <property type="match status" value="1"/>
</dbReference>
<evidence type="ECO:0000256" key="5">
    <source>
        <dbReference type="ARBA" id="ARBA00022840"/>
    </source>
</evidence>
<evidence type="ECO:0000259" key="11">
    <source>
        <dbReference type="PROSITE" id="PS50929"/>
    </source>
</evidence>
<dbReference type="InterPro" id="IPR011527">
    <property type="entry name" value="ABC1_TM_dom"/>
</dbReference>
<feature type="transmembrane region" description="Helical" evidence="9">
    <location>
        <begin position="307"/>
        <end position="331"/>
    </location>
</feature>
<feature type="transmembrane region" description="Helical" evidence="9">
    <location>
        <begin position="409"/>
        <end position="427"/>
    </location>
</feature>
<feature type="transmembrane region" description="Helical" evidence="9">
    <location>
        <begin position="59"/>
        <end position="81"/>
    </location>
</feature>
<dbReference type="InterPro" id="IPR027417">
    <property type="entry name" value="P-loop_NTPase"/>
</dbReference>
<comment type="subcellular location">
    <subcellularLocation>
        <location evidence="1">Membrane</location>
        <topology evidence="1">Multi-pass membrane protein</topology>
    </subcellularLocation>
</comment>
<dbReference type="Pfam" id="PF00005">
    <property type="entry name" value="ABC_tran"/>
    <property type="match status" value="2"/>
</dbReference>
<feature type="transmembrane region" description="Helical" evidence="9">
    <location>
        <begin position="26"/>
        <end position="47"/>
    </location>
</feature>
<dbReference type="InterPro" id="IPR050173">
    <property type="entry name" value="ABC_transporter_C-like"/>
</dbReference>
<dbReference type="SMART" id="SM00382">
    <property type="entry name" value="AAA"/>
    <property type="match status" value="2"/>
</dbReference>
<keyword evidence="4" id="KW-0547">Nucleotide-binding</keyword>
<dbReference type="CDD" id="cd18579">
    <property type="entry name" value="ABC_6TM_ABCC_D1"/>
    <property type="match status" value="1"/>
</dbReference>
<evidence type="ECO:0000256" key="8">
    <source>
        <dbReference type="ARBA" id="ARBA00059074"/>
    </source>
</evidence>
<dbReference type="PANTHER" id="PTHR24223">
    <property type="entry name" value="ATP-BINDING CASSETTE SUB-FAMILY C"/>
    <property type="match status" value="1"/>
</dbReference>
<feature type="domain" description="ABC transporter" evidence="10">
    <location>
        <begin position="583"/>
        <end position="812"/>
    </location>
</feature>
<organism evidence="12 13">
    <name type="scientific">Coniochaeta hoffmannii</name>
    <dbReference type="NCBI Taxonomy" id="91930"/>
    <lineage>
        <taxon>Eukaryota</taxon>
        <taxon>Fungi</taxon>
        <taxon>Dikarya</taxon>
        <taxon>Ascomycota</taxon>
        <taxon>Pezizomycotina</taxon>
        <taxon>Sordariomycetes</taxon>
        <taxon>Sordariomycetidae</taxon>
        <taxon>Coniochaetales</taxon>
        <taxon>Coniochaetaceae</taxon>
        <taxon>Coniochaeta</taxon>
    </lineage>
</organism>
<keyword evidence="7 9" id="KW-0472">Membrane</keyword>
<feature type="domain" description="ABC transporter" evidence="10">
    <location>
        <begin position="1187"/>
        <end position="1443"/>
    </location>
</feature>
<keyword evidence="5" id="KW-0067">ATP-binding</keyword>
<dbReference type="Gene3D" id="3.40.50.300">
    <property type="entry name" value="P-loop containing nucleotide triphosphate hydrolases"/>
    <property type="match status" value="2"/>
</dbReference>
<dbReference type="FunFam" id="1.20.1560.10:FF:000066">
    <property type="entry name" value="ABC multidrug transporter (Eurofung)"/>
    <property type="match status" value="1"/>
</dbReference>
<keyword evidence="13" id="KW-1185">Reference proteome</keyword>
<evidence type="ECO:0000256" key="9">
    <source>
        <dbReference type="SAM" id="Phobius"/>
    </source>
</evidence>
<evidence type="ECO:0000259" key="10">
    <source>
        <dbReference type="PROSITE" id="PS50893"/>
    </source>
</evidence>
<reference evidence="12" key="1">
    <citation type="submission" date="2022-07" db="EMBL/GenBank/DDBJ databases">
        <title>Fungi with potential for degradation of polypropylene.</title>
        <authorList>
            <person name="Gostincar C."/>
        </authorList>
    </citation>
    <scope>NUCLEOTIDE SEQUENCE</scope>
    <source>
        <strain evidence="12">EXF-13287</strain>
    </source>
</reference>
<evidence type="ECO:0000256" key="1">
    <source>
        <dbReference type="ARBA" id="ARBA00004141"/>
    </source>
</evidence>
<dbReference type="PROSITE" id="PS50929">
    <property type="entry name" value="ABC_TM1F"/>
    <property type="match status" value="2"/>
</dbReference>
<dbReference type="FunFam" id="1.20.1560.10:FF:000055">
    <property type="entry name" value="ABC multidrug transporter (Eurofung)"/>
    <property type="match status" value="1"/>
</dbReference>
<feature type="domain" description="ABC transmembrane type-1" evidence="11">
    <location>
        <begin position="868"/>
        <end position="1147"/>
    </location>
</feature>
<dbReference type="SUPFAM" id="SSF52540">
    <property type="entry name" value="P-loop containing nucleoside triphosphate hydrolases"/>
    <property type="match status" value="2"/>
</dbReference>
<evidence type="ECO:0000256" key="6">
    <source>
        <dbReference type="ARBA" id="ARBA00022989"/>
    </source>
</evidence>
<name>A0AA38VYX2_9PEZI</name>
<dbReference type="InterPro" id="IPR044726">
    <property type="entry name" value="ABCC_6TM_D2"/>
</dbReference>
<dbReference type="PROSITE" id="PS50893">
    <property type="entry name" value="ABC_TRANSPORTER_2"/>
    <property type="match status" value="2"/>
</dbReference>
<dbReference type="PANTHER" id="PTHR24223:SF345">
    <property type="entry name" value="ABC MULTIDRUG TRANSPORTER (EUROFUNG)"/>
    <property type="match status" value="1"/>
</dbReference>
<feature type="transmembrane region" description="Helical" evidence="9">
    <location>
        <begin position="867"/>
        <end position="891"/>
    </location>
</feature>
<dbReference type="InterPro" id="IPR003439">
    <property type="entry name" value="ABC_transporter-like_ATP-bd"/>
</dbReference>
<dbReference type="InterPro" id="IPR017871">
    <property type="entry name" value="ABC_transporter-like_CS"/>
</dbReference>
<feature type="transmembrane region" description="Helical" evidence="9">
    <location>
        <begin position="383"/>
        <end position="403"/>
    </location>
</feature>
<feature type="domain" description="ABC transmembrane type-1" evidence="11">
    <location>
        <begin position="274"/>
        <end position="542"/>
    </location>
</feature>
<evidence type="ECO:0000256" key="4">
    <source>
        <dbReference type="ARBA" id="ARBA00022741"/>
    </source>
</evidence>
<dbReference type="Pfam" id="PF00664">
    <property type="entry name" value="ABC_membrane"/>
    <property type="match status" value="1"/>
</dbReference>
<proteinExistence type="predicted"/>
<accession>A0AA38VYX2</accession>
<gene>
    <name evidence="12" type="ORF">NKR19_g2644</name>
</gene>
<sequence length="1455" mass="158513">MEAEDPFGLAIAQCHGEFGLPLLNTWISLGLDAAFLLVSFQALASVARKSRSAHVPRHLQSFNCVVGVVLSVLSVALLALTLTRPGKTTACSLASSLLRTFSVISCLAVSHYWHFKSRRPSTRVCLFIFIDFIGNLARCQGLWGAAERERDQTFAFVFTAFVVAEGLFLVSNLVWKQRWLLSWEADAHSPEETANIFSIGLYSWINPLLWAGYHRTLRLKDLYPLDRALSADAVSTKALASLGDTTHRTGDVDILLWVTKPLIKPLLLPVLPRLCLVGFTLSQPMFLRTLLNFLATPDDDISRGTSASGLVGAVILIYVGIAASTSIYWYYQERAQSMLRAFLVTSIYQSSAETQSIDGKAAVTLMSTDVDRIYTGMRNMHEVWANLIQIALACWLLQCELGFGFLGPLVVVMIGFVLSLLLSRYAVNYQHLWMGRVQKRIGVTSSVLSHVKELRISALTDAVIELVQGERREEIRQGAKSRTIRALSATLSSCPQAIAPVMAFAFGPGRLDTTKAFTSLSYLTLLTAPLLIVLQTLPIVAACWACAKRIHGYVGRPPRLDTRVLSSNLMSEGIEMSPMRPAISVHNATFGWSEHETVLRDVNLDIRPSSITFVTGPVASGKSTLCKALLGEVPYTQGEITCSCDPAKVAYCAQVPFMFTASISENIVGFATLNAARYREVIDATMLTEDFKEFPQGDLTLVGSNGTSLSGGQKQRISLARALYHDADLIVSDDVFSGLDPRTQEQVCWRVFGPEGLLRKRGTTLVLCTQSVNFVPVADYVVELGTDGRIAKQGPVEQLIATVVDDLQIASVSTQADTGETSKAPANDHQGRIQVLAETAGETIAQPSATEMSVYWAYMASIGIRPLILYLVFVVCIGFCQNFSTVWLRFWSADTLGDRGFQFYIGIYTLLAVSALIVILSAGLIVLRTFVRLSGVHLHDQALKTALNASLRYITTTDTGTILNLFSQDLTIIDSQLPGMINNMFISGAIAVGQAVVIAVSSAYLAISYPFFMAVVYLVQKYYLPTSKRLRILDLEAKSPLYTHFLDTLSGIATIRSYGWFKHMAARNADFLDTSQRPSYLLAMVQQWLLLVMNMVVAALALILVLLATQLPRGGIVDLGALGAAMVMLITFGTTLAGVVNAYTGLEIALGGISRLKTFSEATEKEDREFGEGDIIPPPEWPQHGKIVMEDISASYDKAESQALLRDLSLVIHPGEKVALCGRTGSGKSSVLALLLRLLDPIPSQASTPPTIVIDDLPLTRINHAALRMHVIAASQDAVFLPSESVASFRDNLDPWKAATADEAVAALETVGLLEAVDARGGIDAVADTTGLSGGQKQLFCLARVILRRRVRLKMLVQQGLAEGGILLLDEVTSSVDKDTENLMMNILWREFAAYTVLVVTHSMDVAARCDRVLVLDRGRMAEDGDPRVLAKTEGSRFRSLASAGTDNDGAASSP</sequence>
<dbReference type="Gene3D" id="1.20.1560.10">
    <property type="entry name" value="ABC transporter type 1, transmembrane domain"/>
    <property type="match status" value="2"/>
</dbReference>
<dbReference type="GO" id="GO:0016887">
    <property type="term" value="F:ATP hydrolysis activity"/>
    <property type="evidence" value="ECO:0007669"/>
    <property type="project" value="InterPro"/>
</dbReference>